<evidence type="ECO:0000313" key="1">
    <source>
        <dbReference type="EMBL" id="GMR31785.1"/>
    </source>
</evidence>
<dbReference type="EMBL" id="BTRK01000001">
    <property type="protein sequence ID" value="GMR31785.1"/>
    <property type="molecule type" value="Genomic_DNA"/>
</dbReference>
<name>A0AAN4Z7B0_9BILA</name>
<evidence type="ECO:0000313" key="2">
    <source>
        <dbReference type="Proteomes" id="UP001328107"/>
    </source>
</evidence>
<reference evidence="2" key="1">
    <citation type="submission" date="2022-10" db="EMBL/GenBank/DDBJ databases">
        <title>Genome assembly of Pristionchus species.</title>
        <authorList>
            <person name="Yoshida K."/>
            <person name="Sommer R.J."/>
        </authorList>
    </citation>
    <scope>NUCLEOTIDE SEQUENCE [LARGE SCALE GENOMIC DNA]</scope>
    <source>
        <strain evidence="2">RS5460</strain>
    </source>
</reference>
<dbReference type="Proteomes" id="UP001328107">
    <property type="component" value="Unassembled WGS sequence"/>
</dbReference>
<accession>A0AAN4Z7B0</accession>
<sequence>MDIVQLDFLHVLFSKISREHGVEVGRMCREDLFVDENFVSSDDESNIVTGISGIGEGREGKITRKYCCEVANEDSSPDSPHIGDPETNFHSHFVVFDETLLVCDEFPPSEHDHTRVSVAVPDAVISLNSELLIAFGMDEGELSVSINGPRRFLVRIASEGGAQFLDLTISQFVLEEIHSPWESSHFDHGGESPFVVEGRNTFSH</sequence>
<proteinExistence type="predicted"/>
<dbReference type="AlphaFoldDB" id="A0AAN4Z7B0"/>
<gene>
    <name evidence="1" type="ORF">PMAYCL1PPCAC_01980</name>
</gene>
<keyword evidence="2" id="KW-1185">Reference proteome</keyword>
<organism evidence="1 2">
    <name type="scientific">Pristionchus mayeri</name>
    <dbReference type="NCBI Taxonomy" id="1317129"/>
    <lineage>
        <taxon>Eukaryota</taxon>
        <taxon>Metazoa</taxon>
        <taxon>Ecdysozoa</taxon>
        <taxon>Nematoda</taxon>
        <taxon>Chromadorea</taxon>
        <taxon>Rhabditida</taxon>
        <taxon>Rhabditina</taxon>
        <taxon>Diplogasteromorpha</taxon>
        <taxon>Diplogasteroidea</taxon>
        <taxon>Neodiplogasteridae</taxon>
        <taxon>Pristionchus</taxon>
    </lineage>
</organism>
<protein>
    <submittedName>
        <fullName evidence="1">Uncharacterized protein</fullName>
    </submittedName>
</protein>
<comment type="caution">
    <text evidence="1">The sequence shown here is derived from an EMBL/GenBank/DDBJ whole genome shotgun (WGS) entry which is preliminary data.</text>
</comment>